<keyword evidence="8" id="KW-0496">Mitochondrion</keyword>
<dbReference type="PANTHER" id="PTHR11237:SF4">
    <property type="entry name" value="5-DEMETHOXYUBIQUINONE HYDROXYLASE, MITOCHONDRIAL"/>
    <property type="match status" value="1"/>
</dbReference>
<evidence type="ECO:0000256" key="4">
    <source>
        <dbReference type="ARBA" id="ARBA00023002"/>
    </source>
</evidence>
<evidence type="ECO:0000256" key="1">
    <source>
        <dbReference type="ARBA" id="ARBA00004749"/>
    </source>
</evidence>
<dbReference type="GO" id="GO:0031314">
    <property type="term" value="C:extrinsic component of mitochondrial inner membrane"/>
    <property type="evidence" value="ECO:0007669"/>
    <property type="project" value="UniProtKB-UniRule"/>
</dbReference>
<dbReference type="GO" id="GO:0016709">
    <property type="term" value="F:oxidoreductase activity, acting on paired donors, with incorporation or reduction of molecular oxygen, NAD(P)H as one donor, and incorporation of one atom of oxygen"/>
    <property type="evidence" value="ECO:0007669"/>
    <property type="project" value="UniProtKB-UniRule"/>
</dbReference>
<keyword evidence="4 8" id="KW-0560">Oxidoreductase</keyword>
<dbReference type="HAMAP" id="MF_01658">
    <property type="entry name" value="COQ7"/>
    <property type="match status" value="1"/>
</dbReference>
<dbReference type="GO" id="GO:0046872">
    <property type="term" value="F:metal ion binding"/>
    <property type="evidence" value="ECO:0007669"/>
    <property type="project" value="UniProtKB-KW"/>
</dbReference>
<feature type="binding site" evidence="8">
    <location>
        <position position="159"/>
    </location>
    <ligand>
        <name>Fe cation</name>
        <dbReference type="ChEBI" id="CHEBI:24875"/>
        <label>2</label>
    </ligand>
</feature>
<evidence type="ECO:0000313" key="9">
    <source>
        <dbReference type="EMBL" id="KAF0852220.1"/>
    </source>
</evidence>
<dbReference type="EMBL" id="VRVR01000052">
    <property type="protein sequence ID" value="KAF0852220.1"/>
    <property type="molecule type" value="Genomic_DNA"/>
</dbReference>
<feature type="binding site" evidence="8">
    <location>
        <position position="105"/>
    </location>
    <ligand>
        <name>Fe cation</name>
        <dbReference type="ChEBI" id="CHEBI:24875"/>
        <label>2</label>
    </ligand>
</feature>
<dbReference type="AlphaFoldDB" id="A0A8K0AHY5"/>
<dbReference type="PANTHER" id="PTHR11237">
    <property type="entry name" value="COENZYME Q10 BIOSYNTHESIS PROTEIN 7"/>
    <property type="match status" value="1"/>
</dbReference>
<comment type="subcellular location">
    <subcellularLocation>
        <location evidence="8">Mitochondrion inner membrane</location>
        <topology evidence="8">Peripheral membrane protein</topology>
        <orientation evidence="8">Matrix side</orientation>
    </subcellularLocation>
</comment>
<evidence type="ECO:0000256" key="5">
    <source>
        <dbReference type="ARBA" id="ARBA00023004"/>
    </source>
</evidence>
<keyword evidence="2 8" id="KW-0831">Ubiquinone biosynthesis</keyword>
<comment type="similarity">
    <text evidence="8">Belongs to the COQ7 family.</text>
</comment>
<sequence length="195" mass="21160">MSGIPRRCSSAVSRLLRVDMAGEIGAVYICRGQLAVLRDSAARSTVSHILSQEQTHLSAFEELVRAKRARPSVLNPLWKRLAFGIGVVTAALGPQAAMACHEAVETVIASHYNDQLRELHRMDATSTTTRTQSLNEDAGEGVGELRETVRRFRDEEEAHRELGTAGGAASAPMYPILSNVIRAGCKIAIQIAQKL</sequence>
<comment type="function">
    <text evidence="8">Catalyzes the hydroxylation of 2-polyprenyl-3-methyl-6-methoxy-1,4-benzoquinol (DMQH2) during ubiquinone biosynthesis. Has also a structural role in the COQ enzyme complex, stabilizing other COQ polypeptides.</text>
</comment>
<comment type="pathway">
    <text evidence="1 8">Cofactor biosynthesis; ubiquinone biosynthesis.</text>
</comment>
<dbReference type="GO" id="GO:0008682">
    <property type="term" value="F:3-demethoxyubiquinol 3-hydroxylase activity"/>
    <property type="evidence" value="ECO:0007669"/>
    <property type="project" value="UniProtKB-EC"/>
</dbReference>
<dbReference type="GO" id="GO:0006744">
    <property type="term" value="P:ubiquinone biosynthetic process"/>
    <property type="evidence" value="ECO:0007669"/>
    <property type="project" value="UniProtKB-UniRule"/>
</dbReference>
<proteinExistence type="inferred from homology"/>
<keyword evidence="8" id="KW-0999">Mitochondrion inner membrane</keyword>
<protein>
    <recommendedName>
        <fullName evidence="8">5-demethoxyubiquinone hydroxylase, mitochondrial</fullName>
        <shortName evidence="8">DMQ hydroxylase</shortName>
        <ecNumber evidence="8">1.14.99.60</ecNumber>
    </recommendedName>
    <alternativeName>
        <fullName evidence="8">Ubiquinone biosynthesis monooxygenase COQ7</fullName>
    </alternativeName>
</protein>
<evidence type="ECO:0000256" key="6">
    <source>
        <dbReference type="ARBA" id="ARBA00023033"/>
    </source>
</evidence>
<feature type="binding site" evidence="8">
    <location>
        <position position="156"/>
    </location>
    <ligand>
        <name>Fe cation</name>
        <dbReference type="ChEBI" id="CHEBI:24875"/>
        <label>1</label>
    </ligand>
</feature>
<accession>A0A8K0AHY5</accession>
<feature type="binding site" evidence="8">
    <location>
        <position position="56"/>
    </location>
    <ligand>
        <name>Fe cation</name>
        <dbReference type="ChEBI" id="CHEBI:24875"/>
        <label>1</label>
    </ligand>
</feature>
<evidence type="ECO:0000256" key="8">
    <source>
        <dbReference type="HAMAP-Rule" id="MF_03194"/>
    </source>
</evidence>
<keyword evidence="5 8" id="KW-0408">Iron</keyword>
<dbReference type="SUPFAM" id="SSF47240">
    <property type="entry name" value="Ferritin-like"/>
    <property type="match status" value="1"/>
</dbReference>
<dbReference type="Proteomes" id="UP000799049">
    <property type="component" value="Unassembled WGS sequence"/>
</dbReference>
<dbReference type="CDD" id="cd01042">
    <property type="entry name" value="DMQH"/>
    <property type="match status" value="1"/>
</dbReference>
<evidence type="ECO:0000313" key="10">
    <source>
        <dbReference type="Proteomes" id="UP000799049"/>
    </source>
</evidence>
<keyword evidence="3 8" id="KW-0479">Metal-binding</keyword>
<comment type="caution">
    <text evidence="9">The sequence shown here is derived from an EMBL/GenBank/DDBJ whole genome shotgun (WGS) entry which is preliminary data.</text>
</comment>
<dbReference type="EC" id="1.14.99.60" evidence="8"/>
<organism evidence="9 10">
    <name type="scientific">Andalucia godoyi</name>
    <name type="common">Flagellate</name>
    <dbReference type="NCBI Taxonomy" id="505711"/>
    <lineage>
        <taxon>Eukaryota</taxon>
        <taxon>Discoba</taxon>
        <taxon>Jakobida</taxon>
        <taxon>Andalucina</taxon>
        <taxon>Andaluciidae</taxon>
        <taxon>Andalucia</taxon>
    </lineage>
</organism>
<keyword evidence="9" id="KW-0830">Ubiquinone</keyword>
<dbReference type="InterPro" id="IPR009078">
    <property type="entry name" value="Ferritin-like_SF"/>
</dbReference>
<feature type="binding site" evidence="8">
    <location>
        <position position="156"/>
    </location>
    <ligand>
        <name>Fe cation</name>
        <dbReference type="ChEBI" id="CHEBI:24875"/>
        <label>2</label>
    </ligand>
</feature>
<dbReference type="OrthoDB" id="275371at2759"/>
<keyword evidence="7 8" id="KW-0472">Membrane</keyword>
<comment type="catalytic activity">
    <reaction evidence="8">
        <text>a 5-methoxy-2-methyl-3-(all-trans-polyprenyl)benzene-1,4-diol + AH2 + O2 = a 3-demethylubiquinol + A + H2O</text>
        <dbReference type="Rhea" id="RHEA:50908"/>
        <dbReference type="Rhea" id="RHEA-COMP:10859"/>
        <dbReference type="Rhea" id="RHEA-COMP:10914"/>
        <dbReference type="ChEBI" id="CHEBI:13193"/>
        <dbReference type="ChEBI" id="CHEBI:15377"/>
        <dbReference type="ChEBI" id="CHEBI:15379"/>
        <dbReference type="ChEBI" id="CHEBI:17499"/>
        <dbReference type="ChEBI" id="CHEBI:84167"/>
        <dbReference type="ChEBI" id="CHEBI:84422"/>
        <dbReference type="EC" id="1.14.99.60"/>
    </reaction>
</comment>
<dbReference type="UniPathway" id="UPA00232"/>
<comment type="cofactor">
    <cofactor evidence="8">
        <name>Fe cation</name>
        <dbReference type="ChEBI" id="CHEBI:24875"/>
    </cofactor>
    <text evidence="8">Binds 2 iron ions per subunit.</text>
</comment>
<reference evidence="9" key="1">
    <citation type="submission" date="2019-09" db="EMBL/GenBank/DDBJ databases">
        <title>The Mitochondrial Proteome of the Jakobid, Andalucia godoyi, a Protist With the Most Gene-Rich and Bacteria-Like Mitochondrial Genome.</title>
        <authorList>
            <person name="Gray M.W."/>
            <person name="Burger G."/>
            <person name="Derelle R."/>
            <person name="Klimes V."/>
            <person name="Leger M."/>
            <person name="Sarrasin M."/>
            <person name="Vlcek C."/>
            <person name="Roger A.J."/>
            <person name="Elias M."/>
            <person name="Lang B.F."/>
        </authorList>
    </citation>
    <scope>NUCLEOTIDE SEQUENCE</scope>
    <source>
        <strain evidence="9">And28</strain>
    </source>
</reference>
<name>A0A8K0AHY5_ANDGO</name>
<evidence type="ECO:0000256" key="7">
    <source>
        <dbReference type="ARBA" id="ARBA00023136"/>
    </source>
</evidence>
<keyword evidence="10" id="KW-1185">Reference proteome</keyword>
<feature type="binding site" evidence="8">
    <location>
        <position position="23"/>
    </location>
    <ligand>
        <name>Fe cation</name>
        <dbReference type="ChEBI" id="CHEBI:24875"/>
        <label>1</label>
    </ligand>
</feature>
<keyword evidence="6 8" id="KW-0503">Monooxygenase</keyword>
<feature type="binding site" evidence="8">
    <location>
        <position position="53"/>
    </location>
    <ligand>
        <name>Fe cation</name>
        <dbReference type="ChEBI" id="CHEBI:24875"/>
        <label>2</label>
    </ligand>
</feature>
<evidence type="ECO:0000256" key="2">
    <source>
        <dbReference type="ARBA" id="ARBA00022688"/>
    </source>
</evidence>
<evidence type="ECO:0000256" key="3">
    <source>
        <dbReference type="ARBA" id="ARBA00022723"/>
    </source>
</evidence>
<feature type="binding site" evidence="8">
    <location>
        <position position="53"/>
    </location>
    <ligand>
        <name>Fe cation</name>
        <dbReference type="ChEBI" id="CHEBI:24875"/>
        <label>1</label>
    </ligand>
</feature>
<comment type="subunit">
    <text evidence="8">Component of a multi-subunit COQ enzyme complex.</text>
</comment>
<gene>
    <name evidence="9" type="ORF">ANDGO_01283</name>
</gene>
<dbReference type="InterPro" id="IPR011566">
    <property type="entry name" value="Ubq_synth_Coq7"/>
</dbReference>
<dbReference type="Pfam" id="PF03232">
    <property type="entry name" value="COQ7"/>
    <property type="match status" value="1"/>
</dbReference>